<dbReference type="FunFam" id="3.40.309.10:FF:000012">
    <property type="entry name" value="Betaine aldehyde dehydrogenase"/>
    <property type="match status" value="1"/>
</dbReference>
<dbReference type="RefSeq" id="WP_116517884.1">
    <property type="nucleotide sequence ID" value="NZ_JACCEX010000008.1"/>
</dbReference>
<keyword evidence="7" id="KW-1185">Reference proteome</keyword>
<dbReference type="Proteomes" id="UP000246145">
    <property type="component" value="Unassembled WGS sequence"/>
</dbReference>
<feature type="domain" description="Aldehyde dehydrogenase" evidence="5">
    <location>
        <begin position="36"/>
        <end position="496"/>
    </location>
</feature>
<gene>
    <name evidence="6" type="ORF">C7440_1359</name>
</gene>
<organism evidence="6 7">
    <name type="scientific">Pusillimonas noertemannii</name>
    <dbReference type="NCBI Taxonomy" id="305977"/>
    <lineage>
        <taxon>Bacteria</taxon>
        <taxon>Pseudomonadati</taxon>
        <taxon>Pseudomonadota</taxon>
        <taxon>Betaproteobacteria</taxon>
        <taxon>Burkholderiales</taxon>
        <taxon>Alcaligenaceae</taxon>
        <taxon>Pusillimonas</taxon>
    </lineage>
</organism>
<sequence>MSDTKLTSNGEPDLVDRLSQIMPTRLTHFWAGQWQPAPGAEVLEAINPSTGERLASLPVAQAEQVDAAVRAADDAFPAWSRTPPLERASMLRRAAVLIREHAADLALIDAAGCGNPVKAMLFDAEIAATQLEYFAGLVLEIKGETLPTGNGSLNYTKREPLGVVARIFPFNHPFMFAAGKIAAPLAAGNTVVMKPPEQAPLSTLRLVELLAEVFPPGVLNCVLGGRDTGAALVAHPKVAAIGLIGSVPAGRAVLAAAAHDMKHTLLELGGKNAMIVYPDADFDKAVAGAVRGMNFTWCGQSCGSTSRLFLHESIHDRFVQALITRVAIEHRPGIATDPATTMGALASEAQYRRSLEYIKIALQEGANLACGGKHPEDPTLKQGYFIEPTVFTEVRPDMRIAQEEVFGPVLSVLKWSDEDELLCAVNGVDFGLTTSIWTRDLVTAHSTADRVQAGYIWINDCSSHFIGAPFGGYKRSGKGREESRDELFEFTQIKNINVSMAR</sequence>
<protein>
    <submittedName>
        <fullName evidence="6">Betaine-aldehyde dehydrogenase</fullName>
    </submittedName>
</protein>
<proteinExistence type="inferred from homology"/>
<evidence type="ECO:0000313" key="7">
    <source>
        <dbReference type="Proteomes" id="UP000246145"/>
    </source>
</evidence>
<dbReference type="Gene3D" id="3.40.605.10">
    <property type="entry name" value="Aldehyde Dehydrogenase, Chain A, domain 1"/>
    <property type="match status" value="1"/>
</dbReference>
<dbReference type="InterPro" id="IPR015590">
    <property type="entry name" value="Aldehyde_DH_dom"/>
</dbReference>
<dbReference type="GO" id="GO:0016620">
    <property type="term" value="F:oxidoreductase activity, acting on the aldehyde or oxo group of donors, NAD or NADP as acceptor"/>
    <property type="evidence" value="ECO:0007669"/>
    <property type="project" value="InterPro"/>
</dbReference>
<dbReference type="AlphaFoldDB" id="A0A2U1CSZ0"/>
<dbReference type="STRING" id="1231391.GCA_000308195_00819"/>
<evidence type="ECO:0000313" key="6">
    <source>
        <dbReference type="EMBL" id="PVY68944.1"/>
    </source>
</evidence>
<feature type="active site" evidence="3">
    <location>
        <position position="267"/>
    </location>
</feature>
<evidence type="ECO:0000256" key="3">
    <source>
        <dbReference type="PROSITE-ProRule" id="PRU10007"/>
    </source>
</evidence>
<comment type="similarity">
    <text evidence="1 4">Belongs to the aldehyde dehydrogenase family.</text>
</comment>
<reference evidence="6 7" key="1">
    <citation type="submission" date="2018-04" db="EMBL/GenBank/DDBJ databases">
        <title>Genomic Encyclopedia of Type Strains, Phase IV (KMG-IV): sequencing the most valuable type-strain genomes for metagenomic binning, comparative biology and taxonomic classification.</title>
        <authorList>
            <person name="Goeker M."/>
        </authorList>
    </citation>
    <scope>NUCLEOTIDE SEQUENCE [LARGE SCALE GENOMIC DNA]</scope>
    <source>
        <strain evidence="6 7">DSM 10065</strain>
    </source>
</reference>
<dbReference type="EMBL" id="QEKO01000001">
    <property type="protein sequence ID" value="PVY68944.1"/>
    <property type="molecule type" value="Genomic_DNA"/>
</dbReference>
<evidence type="ECO:0000259" key="5">
    <source>
        <dbReference type="Pfam" id="PF00171"/>
    </source>
</evidence>
<evidence type="ECO:0000256" key="1">
    <source>
        <dbReference type="ARBA" id="ARBA00009986"/>
    </source>
</evidence>
<dbReference type="InterPro" id="IPR016161">
    <property type="entry name" value="Ald_DH/histidinol_DH"/>
</dbReference>
<evidence type="ECO:0000256" key="4">
    <source>
        <dbReference type="RuleBase" id="RU003345"/>
    </source>
</evidence>
<dbReference type="Gene3D" id="3.40.309.10">
    <property type="entry name" value="Aldehyde Dehydrogenase, Chain A, domain 2"/>
    <property type="match status" value="1"/>
</dbReference>
<comment type="caution">
    <text evidence="6">The sequence shown here is derived from an EMBL/GenBank/DDBJ whole genome shotgun (WGS) entry which is preliminary data.</text>
</comment>
<dbReference type="InterPro" id="IPR016162">
    <property type="entry name" value="Ald_DH_N"/>
</dbReference>
<keyword evidence="2 4" id="KW-0560">Oxidoreductase</keyword>
<dbReference type="Pfam" id="PF00171">
    <property type="entry name" value="Aldedh"/>
    <property type="match status" value="1"/>
</dbReference>
<accession>A0A2U1CSZ0</accession>
<name>A0A2U1CSZ0_9BURK</name>
<dbReference type="PANTHER" id="PTHR11699">
    <property type="entry name" value="ALDEHYDE DEHYDROGENASE-RELATED"/>
    <property type="match status" value="1"/>
</dbReference>
<dbReference type="FunFam" id="3.40.605.10:FF:000007">
    <property type="entry name" value="NAD/NADP-dependent betaine aldehyde dehydrogenase"/>
    <property type="match status" value="1"/>
</dbReference>
<evidence type="ECO:0000256" key="2">
    <source>
        <dbReference type="ARBA" id="ARBA00023002"/>
    </source>
</evidence>
<dbReference type="InterPro" id="IPR029510">
    <property type="entry name" value="Ald_DH_CS_GLU"/>
</dbReference>
<dbReference type="SUPFAM" id="SSF53720">
    <property type="entry name" value="ALDH-like"/>
    <property type="match status" value="1"/>
</dbReference>
<dbReference type="OrthoDB" id="6187633at2"/>
<dbReference type="PROSITE" id="PS00687">
    <property type="entry name" value="ALDEHYDE_DEHYDR_GLU"/>
    <property type="match status" value="1"/>
</dbReference>
<dbReference type="InterPro" id="IPR016163">
    <property type="entry name" value="Ald_DH_C"/>
</dbReference>